<sequence length="141" mass="16220">MNLPISSYNMLENNPYMLKAYERICEHPVSINSSSLKPNKWKELQRNKHQNKFKNMSTLTTDVIPRNSGLYNENYLIRHKICQLPACLATDSGPCSAGIKADHTSQRYPHRTLIWPFTQTATAKVLLLPPAMHKMHITHPH</sequence>
<name>R0LRT1_ANAPL</name>
<dbReference type="AlphaFoldDB" id="R0LRT1"/>
<accession>R0LRT1</accession>
<gene>
    <name evidence="1" type="ORF">Anapl_16690</name>
</gene>
<evidence type="ECO:0000313" key="2">
    <source>
        <dbReference type="Proteomes" id="UP000296049"/>
    </source>
</evidence>
<protein>
    <submittedName>
        <fullName evidence="1">Uncharacterized protein</fullName>
    </submittedName>
</protein>
<proteinExistence type="predicted"/>
<dbReference type="EMBL" id="KB742785">
    <property type="protein sequence ID" value="EOB04440.1"/>
    <property type="molecule type" value="Genomic_DNA"/>
</dbReference>
<keyword evidence="2" id="KW-1185">Reference proteome</keyword>
<reference evidence="2" key="1">
    <citation type="journal article" date="2013" name="Nat. Genet.">
        <title>The duck genome and transcriptome provide insight into an avian influenza virus reservoir species.</title>
        <authorList>
            <person name="Huang Y."/>
            <person name="Li Y."/>
            <person name="Burt D.W."/>
            <person name="Chen H."/>
            <person name="Zhang Y."/>
            <person name="Qian W."/>
            <person name="Kim H."/>
            <person name="Gan S."/>
            <person name="Zhao Y."/>
            <person name="Li J."/>
            <person name="Yi K."/>
            <person name="Feng H."/>
            <person name="Zhu P."/>
            <person name="Li B."/>
            <person name="Liu Q."/>
            <person name="Fairley S."/>
            <person name="Magor K.E."/>
            <person name="Du Z."/>
            <person name="Hu X."/>
            <person name="Goodman L."/>
            <person name="Tafer H."/>
            <person name="Vignal A."/>
            <person name="Lee T."/>
            <person name="Kim K.W."/>
            <person name="Sheng Z."/>
            <person name="An Y."/>
            <person name="Searle S."/>
            <person name="Herrero J."/>
            <person name="Groenen M.A."/>
            <person name="Crooijmans R.P."/>
            <person name="Faraut T."/>
            <person name="Cai Q."/>
            <person name="Webster R.G."/>
            <person name="Aldridge J.R."/>
            <person name="Warren W.C."/>
            <person name="Bartschat S."/>
            <person name="Kehr S."/>
            <person name="Marz M."/>
            <person name="Stadler P.F."/>
            <person name="Smith J."/>
            <person name="Kraus R.H."/>
            <person name="Zhao Y."/>
            <person name="Ren L."/>
            <person name="Fei J."/>
            <person name="Morisson M."/>
            <person name="Kaiser P."/>
            <person name="Griffin D.K."/>
            <person name="Rao M."/>
            <person name="Pitel F."/>
            <person name="Wang J."/>
            <person name="Li N."/>
        </authorList>
    </citation>
    <scope>NUCLEOTIDE SEQUENCE [LARGE SCALE GENOMIC DNA]</scope>
</reference>
<dbReference type="Proteomes" id="UP000296049">
    <property type="component" value="Unassembled WGS sequence"/>
</dbReference>
<evidence type="ECO:0000313" key="1">
    <source>
        <dbReference type="EMBL" id="EOB04440.1"/>
    </source>
</evidence>
<organism evidence="1 2">
    <name type="scientific">Anas platyrhynchos</name>
    <name type="common">Mallard</name>
    <name type="synonym">Anas boschas</name>
    <dbReference type="NCBI Taxonomy" id="8839"/>
    <lineage>
        <taxon>Eukaryota</taxon>
        <taxon>Metazoa</taxon>
        <taxon>Chordata</taxon>
        <taxon>Craniata</taxon>
        <taxon>Vertebrata</taxon>
        <taxon>Euteleostomi</taxon>
        <taxon>Archelosauria</taxon>
        <taxon>Archosauria</taxon>
        <taxon>Dinosauria</taxon>
        <taxon>Saurischia</taxon>
        <taxon>Theropoda</taxon>
        <taxon>Coelurosauria</taxon>
        <taxon>Aves</taxon>
        <taxon>Neognathae</taxon>
        <taxon>Galloanserae</taxon>
        <taxon>Anseriformes</taxon>
        <taxon>Anatidae</taxon>
        <taxon>Anatinae</taxon>
        <taxon>Anas</taxon>
    </lineage>
</organism>